<dbReference type="EMBL" id="AP025592">
    <property type="protein sequence ID" value="BDG07124.1"/>
    <property type="molecule type" value="Genomic_DNA"/>
</dbReference>
<dbReference type="InterPro" id="IPR036138">
    <property type="entry name" value="PBP_dimer_sf"/>
</dbReference>
<accession>A0ABM7X5N8</accession>
<evidence type="ECO:0000256" key="11">
    <source>
        <dbReference type="ARBA" id="ARBA00022989"/>
    </source>
</evidence>
<evidence type="ECO:0000259" key="17">
    <source>
        <dbReference type="Pfam" id="PF03717"/>
    </source>
</evidence>
<evidence type="ECO:0000256" key="6">
    <source>
        <dbReference type="ARBA" id="ARBA00022670"/>
    </source>
</evidence>
<dbReference type="InterPro" id="IPR012338">
    <property type="entry name" value="Beta-lactam/transpept-like"/>
</dbReference>
<evidence type="ECO:0000256" key="9">
    <source>
        <dbReference type="ARBA" id="ARBA00022960"/>
    </source>
</evidence>
<evidence type="ECO:0000259" key="16">
    <source>
        <dbReference type="Pfam" id="PF00905"/>
    </source>
</evidence>
<keyword evidence="13" id="KW-0961">Cell wall biogenesis/degradation</keyword>
<keyword evidence="12 15" id="KW-0472">Membrane</keyword>
<dbReference type="Pfam" id="PF00905">
    <property type="entry name" value="Transpeptidase"/>
    <property type="match status" value="1"/>
</dbReference>
<proteinExistence type="predicted"/>
<evidence type="ECO:0000256" key="5">
    <source>
        <dbReference type="ARBA" id="ARBA00022645"/>
    </source>
</evidence>
<evidence type="ECO:0000256" key="7">
    <source>
        <dbReference type="ARBA" id="ARBA00022692"/>
    </source>
</evidence>
<keyword evidence="5" id="KW-0121">Carboxypeptidase</keyword>
<dbReference type="Pfam" id="PF03717">
    <property type="entry name" value="PBP_dimer"/>
    <property type="match status" value="1"/>
</dbReference>
<dbReference type="Gene3D" id="3.90.1310.10">
    <property type="entry name" value="Penicillin-binding protein 2a (Domain 2)"/>
    <property type="match status" value="1"/>
</dbReference>
<evidence type="ECO:0000256" key="10">
    <source>
        <dbReference type="ARBA" id="ARBA00022984"/>
    </source>
</evidence>
<dbReference type="SUPFAM" id="SSF56519">
    <property type="entry name" value="Penicillin binding protein dimerisation domain"/>
    <property type="match status" value="1"/>
</dbReference>
<feature type="domain" description="Penicillin-binding protein dimerisation" evidence="17">
    <location>
        <begin position="63"/>
        <end position="245"/>
    </location>
</feature>
<evidence type="ECO:0000256" key="4">
    <source>
        <dbReference type="ARBA" id="ARBA00022519"/>
    </source>
</evidence>
<feature type="compositionally biased region" description="Low complexity" evidence="14">
    <location>
        <begin position="697"/>
        <end position="724"/>
    </location>
</feature>
<name>A0ABM7X5N8_9BACT</name>
<keyword evidence="11 15" id="KW-1133">Transmembrane helix</keyword>
<keyword evidence="6" id="KW-0645">Protease</keyword>
<protein>
    <submittedName>
        <fullName evidence="18">Penicillin-binding protein 2</fullName>
    </submittedName>
</protein>
<keyword evidence="3" id="KW-1003">Cell membrane</keyword>
<dbReference type="PANTHER" id="PTHR30627">
    <property type="entry name" value="PEPTIDOGLYCAN D,D-TRANSPEPTIDASE"/>
    <property type="match status" value="1"/>
</dbReference>
<feature type="domain" description="Penicillin-binding protein transpeptidase" evidence="16">
    <location>
        <begin position="286"/>
        <end position="620"/>
    </location>
</feature>
<evidence type="ECO:0000256" key="12">
    <source>
        <dbReference type="ARBA" id="ARBA00023136"/>
    </source>
</evidence>
<evidence type="ECO:0000313" key="18">
    <source>
        <dbReference type="EMBL" id="BDG07124.1"/>
    </source>
</evidence>
<evidence type="ECO:0000256" key="14">
    <source>
        <dbReference type="SAM" id="MobiDB-lite"/>
    </source>
</evidence>
<dbReference type="Gene3D" id="3.40.710.10">
    <property type="entry name" value="DD-peptidase/beta-lactamase superfamily"/>
    <property type="match status" value="1"/>
</dbReference>
<feature type="transmembrane region" description="Helical" evidence="15">
    <location>
        <begin position="21"/>
        <end position="39"/>
    </location>
</feature>
<keyword evidence="4" id="KW-0997">Cell inner membrane</keyword>
<dbReference type="RefSeq" id="WP_263009630.1">
    <property type="nucleotide sequence ID" value="NZ_AP025592.1"/>
</dbReference>
<evidence type="ECO:0000256" key="8">
    <source>
        <dbReference type="ARBA" id="ARBA00022801"/>
    </source>
</evidence>
<keyword evidence="7 15" id="KW-0812">Transmembrane</keyword>
<gene>
    <name evidence="18" type="primary">mrdA</name>
    <name evidence="18" type="ORF">AMPC_02370</name>
</gene>
<comment type="subcellular location">
    <subcellularLocation>
        <location evidence="2">Cell membrane</location>
    </subcellularLocation>
    <subcellularLocation>
        <location evidence="1">Membrane</location>
        <topology evidence="1">Single-pass membrane protein</topology>
    </subcellularLocation>
</comment>
<dbReference type="SUPFAM" id="SSF56601">
    <property type="entry name" value="beta-lactamase/transpeptidase-like"/>
    <property type="match status" value="1"/>
</dbReference>
<dbReference type="InterPro" id="IPR017790">
    <property type="entry name" value="Penicillin-binding_protein_2"/>
</dbReference>
<organism evidence="18 19">
    <name type="scientific">Anaeromyxobacter paludicola</name>
    <dbReference type="NCBI Taxonomy" id="2918171"/>
    <lineage>
        <taxon>Bacteria</taxon>
        <taxon>Pseudomonadati</taxon>
        <taxon>Myxococcota</taxon>
        <taxon>Myxococcia</taxon>
        <taxon>Myxococcales</taxon>
        <taxon>Cystobacterineae</taxon>
        <taxon>Anaeromyxobacteraceae</taxon>
        <taxon>Anaeromyxobacter</taxon>
    </lineage>
</organism>
<dbReference type="NCBIfam" id="TIGR03423">
    <property type="entry name" value="pbp2_mrdA"/>
    <property type="match status" value="1"/>
</dbReference>
<keyword evidence="8" id="KW-0378">Hydrolase</keyword>
<feature type="region of interest" description="Disordered" evidence="14">
    <location>
        <begin position="643"/>
        <end position="662"/>
    </location>
</feature>
<keyword evidence="9" id="KW-0133">Cell shape</keyword>
<evidence type="ECO:0000256" key="13">
    <source>
        <dbReference type="ARBA" id="ARBA00023316"/>
    </source>
</evidence>
<evidence type="ECO:0000256" key="1">
    <source>
        <dbReference type="ARBA" id="ARBA00004167"/>
    </source>
</evidence>
<dbReference type="Proteomes" id="UP001162734">
    <property type="component" value="Chromosome"/>
</dbReference>
<dbReference type="InterPro" id="IPR005311">
    <property type="entry name" value="PBP_dimer"/>
</dbReference>
<feature type="region of interest" description="Disordered" evidence="14">
    <location>
        <begin position="671"/>
        <end position="764"/>
    </location>
</feature>
<keyword evidence="10" id="KW-0573">Peptidoglycan synthesis</keyword>
<sequence length="764" mass="81651">MPVVPPTAPGTAQRALRPRTYWMGAFATLAFLVLLGRLYHLQILHGDEYKERADENFVKELRVPADRGLVVDRNHTVLVDSRPSYDVTLTPYFCARRCPEVVNQLGQMLSFEPDELERAQGRLAASRGLARFKPFTVKVDITREELDLFEAHKLDLPGVDVQPTPHRNYRYGALGGHLVGYMNEIGSDEMERLNEEMKDAGASALPYQLGDYIGRRGLERRFEAELRGVDGKKRVVVDARGNAKPESDLIPEDQRFEPSKPGLNAVLSLDWRLQEFAEKTFPATAGVVVAMDPRTGYILALVDRPAPDPNKLSGRITRKELEAIHKDPLQPELFRAIQQHYHPGSTFKVVTGIAALEEGVFKPGGTVYCPGYFFLGGHRWRCDKEKGHGTIDLEHALGASCDVFFYDLGNRLGADRIAKWGNLLGLGHPTGFDLAGEISGVMPDAAWHQKHIPGGYAHGMSVNLAIGQGDVNVTPMQQVVMYGALASGVVWKPQAVLRLEDAKGETVKDFPPSERGRLNLKPGTREEVLKGLEAAVNEPFGTAYAQRLKDVKMAGKTGTAQVVALGAHRLKAWQMGYFERDHAWFAAFAPMEAPEIVVVVLNEHAGFGASNAAPTASALVKYYFELKKQDEAAKLLAAQQAASGGPPLAATPSATPAGSGAAPLAPAVAAASGPVAPAPGQPAGAIPGAAPQPAPATGPAALAPVPVAPAQPGGAVVPASAPALPATPPAPLPAAELPAPKPAPDRRAPARPASPTSEGAKRGA</sequence>
<evidence type="ECO:0000256" key="3">
    <source>
        <dbReference type="ARBA" id="ARBA00022475"/>
    </source>
</evidence>
<evidence type="ECO:0000256" key="15">
    <source>
        <dbReference type="SAM" id="Phobius"/>
    </source>
</evidence>
<evidence type="ECO:0000313" key="19">
    <source>
        <dbReference type="Proteomes" id="UP001162734"/>
    </source>
</evidence>
<keyword evidence="19" id="KW-1185">Reference proteome</keyword>
<dbReference type="InterPro" id="IPR050515">
    <property type="entry name" value="Beta-lactam/transpept"/>
</dbReference>
<reference evidence="19" key="1">
    <citation type="journal article" date="2022" name="Int. J. Syst. Evol. Microbiol.">
        <title>Anaeromyxobacter oryzae sp. nov., Anaeromyxobacter diazotrophicus sp. nov. and Anaeromyxobacter paludicola sp. nov., isolated from paddy soils.</title>
        <authorList>
            <person name="Itoh H."/>
            <person name="Xu Z."/>
            <person name="Mise K."/>
            <person name="Masuda Y."/>
            <person name="Ushijima N."/>
            <person name="Hayakawa C."/>
            <person name="Shiratori Y."/>
            <person name="Senoo K."/>
        </authorList>
    </citation>
    <scope>NUCLEOTIDE SEQUENCE [LARGE SCALE GENOMIC DNA]</scope>
    <source>
        <strain evidence="19">Red630</strain>
    </source>
</reference>
<dbReference type="PANTHER" id="PTHR30627:SF2">
    <property type="entry name" value="PEPTIDOGLYCAN D,D-TRANSPEPTIDASE MRDA"/>
    <property type="match status" value="1"/>
</dbReference>
<dbReference type="InterPro" id="IPR001460">
    <property type="entry name" value="PCN-bd_Tpept"/>
</dbReference>
<evidence type="ECO:0000256" key="2">
    <source>
        <dbReference type="ARBA" id="ARBA00004236"/>
    </source>
</evidence>